<gene>
    <name evidence="2" type="ORF">BJG266_LOCUS15279</name>
    <name evidence="3" type="ORF">QVE165_LOCUS14529</name>
</gene>
<dbReference type="EMBL" id="CAJNOI010000067">
    <property type="protein sequence ID" value="CAF0988831.1"/>
    <property type="molecule type" value="Genomic_DNA"/>
</dbReference>
<keyword evidence="1" id="KW-0472">Membrane</keyword>
<sequence length="329" mass="36623">MRTDWRTTIGPQFSLLLDLCQLANNTIHDAVHRFLLQSFVASTVLSEDNLNTQLNATFNQLFLSTTVNFGFLADIVQLLMQVDQPFMGSVQFSFTSFVASLSADITTNGMLIDLATPISFLLNGPTDINTTKINCICATNSQCEDPVAIYFNDYTNDADHSEPEITHVIPGSVAGCSPIDSLQLSTLECFYSDSDCFSVVMSIIQQTYINAAPDPMWFDARPLIYDPTSSRFRPNTSVKMIINDIMIERWNPSTSYEHFYGLCAPNYCTYSQKGQRKTILEVAVVLASLVGGLIVSLRVITPQLVKFFIGLLGIINKRRQQQGQQRGTC</sequence>
<evidence type="ECO:0000313" key="4">
    <source>
        <dbReference type="Proteomes" id="UP000663832"/>
    </source>
</evidence>
<keyword evidence="1" id="KW-1133">Transmembrane helix</keyword>
<dbReference type="Proteomes" id="UP000663877">
    <property type="component" value="Unassembled WGS sequence"/>
</dbReference>
<accession>A0A814FSD6</accession>
<evidence type="ECO:0000313" key="5">
    <source>
        <dbReference type="Proteomes" id="UP000663877"/>
    </source>
</evidence>
<organism evidence="2 5">
    <name type="scientific">Adineta steineri</name>
    <dbReference type="NCBI Taxonomy" id="433720"/>
    <lineage>
        <taxon>Eukaryota</taxon>
        <taxon>Metazoa</taxon>
        <taxon>Spiralia</taxon>
        <taxon>Gnathifera</taxon>
        <taxon>Rotifera</taxon>
        <taxon>Eurotatoria</taxon>
        <taxon>Bdelloidea</taxon>
        <taxon>Adinetida</taxon>
        <taxon>Adinetidae</taxon>
        <taxon>Adineta</taxon>
    </lineage>
</organism>
<dbReference type="OrthoDB" id="10066270at2759"/>
<feature type="transmembrane region" description="Helical" evidence="1">
    <location>
        <begin position="279"/>
        <end position="300"/>
    </location>
</feature>
<keyword evidence="4" id="KW-1185">Reference proteome</keyword>
<dbReference type="Proteomes" id="UP000663832">
    <property type="component" value="Unassembled WGS sequence"/>
</dbReference>
<dbReference type="AlphaFoldDB" id="A0A814FSD6"/>
<evidence type="ECO:0000313" key="2">
    <source>
        <dbReference type="EMBL" id="CAF0988831.1"/>
    </source>
</evidence>
<evidence type="ECO:0000256" key="1">
    <source>
        <dbReference type="SAM" id="Phobius"/>
    </source>
</evidence>
<protein>
    <submittedName>
        <fullName evidence="2">Uncharacterized protein</fullName>
    </submittedName>
</protein>
<comment type="caution">
    <text evidence="2">The sequence shown here is derived from an EMBL/GenBank/DDBJ whole genome shotgun (WGS) entry which is preliminary data.</text>
</comment>
<proteinExistence type="predicted"/>
<dbReference type="EMBL" id="CAJNOM010000077">
    <property type="protein sequence ID" value="CAF0993520.1"/>
    <property type="molecule type" value="Genomic_DNA"/>
</dbReference>
<name>A0A814FSD6_9BILA</name>
<evidence type="ECO:0000313" key="3">
    <source>
        <dbReference type="EMBL" id="CAF0993520.1"/>
    </source>
</evidence>
<reference evidence="2" key="1">
    <citation type="submission" date="2021-02" db="EMBL/GenBank/DDBJ databases">
        <authorList>
            <person name="Nowell W R."/>
        </authorList>
    </citation>
    <scope>NUCLEOTIDE SEQUENCE</scope>
</reference>
<keyword evidence="1" id="KW-0812">Transmembrane</keyword>